<dbReference type="Proteomes" id="UP000008553">
    <property type="component" value="Unassembled WGS sequence"/>
</dbReference>
<accession>Q7RLB0</accession>
<keyword evidence="1" id="KW-0812">Transmembrane</keyword>
<comment type="caution">
    <text evidence="2">The sequence shown here is derived from an EMBL/GenBank/DDBJ whole genome shotgun (WGS) entry which is preliminary data.</text>
</comment>
<evidence type="ECO:0000256" key="1">
    <source>
        <dbReference type="SAM" id="Phobius"/>
    </source>
</evidence>
<organism evidence="2 3">
    <name type="scientific">Plasmodium yoelii yoelii</name>
    <dbReference type="NCBI Taxonomy" id="73239"/>
    <lineage>
        <taxon>Eukaryota</taxon>
        <taxon>Sar</taxon>
        <taxon>Alveolata</taxon>
        <taxon>Apicomplexa</taxon>
        <taxon>Aconoidasida</taxon>
        <taxon>Haemosporida</taxon>
        <taxon>Plasmodiidae</taxon>
        <taxon>Plasmodium</taxon>
        <taxon>Plasmodium (Vinckeia)</taxon>
    </lineage>
</organism>
<feature type="transmembrane region" description="Helical" evidence="1">
    <location>
        <begin position="66"/>
        <end position="85"/>
    </location>
</feature>
<dbReference type="InParanoid" id="Q7RLB0"/>
<dbReference type="STRING" id="73239.Q7RLB0"/>
<dbReference type="EMBL" id="AABL01000725">
    <property type="protein sequence ID" value="EAA22108.1"/>
    <property type="molecule type" value="Genomic_DNA"/>
</dbReference>
<reference evidence="2 3" key="1">
    <citation type="journal article" date="2002" name="Nature">
        <title>Genome sequence and comparative analysis of the model rodent malaria parasite Plasmodium yoelii yoelii.</title>
        <authorList>
            <person name="Carlton J.M."/>
            <person name="Angiuoli S.V."/>
            <person name="Suh B.B."/>
            <person name="Kooij T.W."/>
            <person name="Pertea M."/>
            <person name="Silva J.C."/>
            <person name="Ermolaeva M.D."/>
            <person name="Allen J.E."/>
            <person name="Selengut J.D."/>
            <person name="Koo H.L."/>
            <person name="Peterson J.D."/>
            <person name="Pop M."/>
            <person name="Kosack D.S."/>
            <person name="Shumway M.F."/>
            <person name="Bidwell S.L."/>
            <person name="Shallom S.J."/>
            <person name="van Aken S.E."/>
            <person name="Riedmuller S.B."/>
            <person name="Feldblyum T.V."/>
            <person name="Cho J.K."/>
            <person name="Quackenbush J."/>
            <person name="Sedegah M."/>
            <person name="Shoaibi A."/>
            <person name="Cummings L.M."/>
            <person name="Florens L."/>
            <person name="Yates J.R."/>
            <person name="Raine J.D."/>
            <person name="Sinden R.E."/>
            <person name="Harris M.A."/>
            <person name="Cunningham D.A."/>
            <person name="Preiser P.R."/>
            <person name="Bergman L.W."/>
            <person name="Vaidya A.B."/>
            <person name="van Lin L.H."/>
            <person name="Janse C.J."/>
            <person name="Waters A.P."/>
            <person name="Smith H.O."/>
            <person name="White O.R."/>
            <person name="Salzberg S.L."/>
            <person name="Venter J.C."/>
            <person name="Fraser C.M."/>
            <person name="Hoffman S.L."/>
            <person name="Gardner M.J."/>
            <person name="Carucci D.J."/>
        </authorList>
    </citation>
    <scope>NUCLEOTIDE SEQUENCE [LARGE SCALE GENOMIC DNA]</scope>
    <source>
        <strain evidence="2 3">17XNL</strain>
    </source>
</reference>
<feature type="transmembrane region" description="Helical" evidence="1">
    <location>
        <begin position="91"/>
        <end position="107"/>
    </location>
</feature>
<proteinExistence type="predicted"/>
<name>Q7RLB0_PLAYO</name>
<evidence type="ECO:0000313" key="2">
    <source>
        <dbReference type="EMBL" id="EAA22108.1"/>
    </source>
</evidence>
<keyword evidence="1" id="KW-1133">Transmembrane helix</keyword>
<evidence type="ECO:0000313" key="3">
    <source>
        <dbReference type="Proteomes" id="UP000008553"/>
    </source>
</evidence>
<gene>
    <name evidence="2" type="ORF">PY02636</name>
</gene>
<dbReference type="PaxDb" id="73239-Q7RLB0"/>
<protein>
    <submittedName>
        <fullName evidence="2">Uncharacterized protein</fullName>
    </submittedName>
</protein>
<keyword evidence="1" id="KW-0472">Membrane</keyword>
<dbReference type="AlphaFoldDB" id="Q7RLB0"/>
<sequence>MKENKYIFHEFNNLRKENQIIENCKELNDVINNISDKVKENRITYNDIEIKDNTYYIYIKFSELKLYKFCLFLFNTTQIPITWTIKEEEDYIEQYFIFFYIFSILFVKKYNNIFLCIFNAAQ</sequence>
<keyword evidence="3" id="KW-1185">Reference proteome</keyword>